<evidence type="ECO:0000313" key="2">
    <source>
        <dbReference type="Proteomes" id="UP001482620"/>
    </source>
</evidence>
<gene>
    <name evidence="1" type="ORF">ILYODFUR_016930</name>
</gene>
<evidence type="ECO:0000313" key="1">
    <source>
        <dbReference type="EMBL" id="MEQ2236859.1"/>
    </source>
</evidence>
<dbReference type="EMBL" id="JAHRIQ010047903">
    <property type="protein sequence ID" value="MEQ2236859.1"/>
    <property type="molecule type" value="Genomic_DNA"/>
</dbReference>
<keyword evidence="2" id="KW-1185">Reference proteome</keyword>
<dbReference type="Proteomes" id="UP001482620">
    <property type="component" value="Unassembled WGS sequence"/>
</dbReference>
<comment type="caution">
    <text evidence="1">The sequence shown here is derived from an EMBL/GenBank/DDBJ whole genome shotgun (WGS) entry which is preliminary data.</text>
</comment>
<proteinExistence type="predicted"/>
<name>A0ABV0TVR2_9TELE</name>
<reference evidence="1 2" key="1">
    <citation type="submission" date="2021-06" db="EMBL/GenBank/DDBJ databases">
        <authorList>
            <person name="Palmer J.M."/>
        </authorList>
    </citation>
    <scope>NUCLEOTIDE SEQUENCE [LARGE SCALE GENOMIC DNA]</scope>
    <source>
        <strain evidence="2">if_2019</strain>
        <tissue evidence="1">Muscle</tissue>
    </source>
</reference>
<organism evidence="1 2">
    <name type="scientific">Ilyodon furcidens</name>
    <name type="common">goldbreast splitfin</name>
    <dbReference type="NCBI Taxonomy" id="33524"/>
    <lineage>
        <taxon>Eukaryota</taxon>
        <taxon>Metazoa</taxon>
        <taxon>Chordata</taxon>
        <taxon>Craniata</taxon>
        <taxon>Vertebrata</taxon>
        <taxon>Euteleostomi</taxon>
        <taxon>Actinopterygii</taxon>
        <taxon>Neopterygii</taxon>
        <taxon>Teleostei</taxon>
        <taxon>Neoteleostei</taxon>
        <taxon>Acanthomorphata</taxon>
        <taxon>Ovalentaria</taxon>
        <taxon>Atherinomorphae</taxon>
        <taxon>Cyprinodontiformes</taxon>
        <taxon>Goodeidae</taxon>
        <taxon>Ilyodon</taxon>
    </lineage>
</organism>
<protein>
    <submittedName>
        <fullName evidence="1">Uncharacterized protein</fullName>
    </submittedName>
</protein>
<sequence>MNSKDTFPSLMDTTKESLSMSLAQAHPNPALKVSSKQGGVLTGQQSFRDEPTSFYHFTQEERCSRNM</sequence>
<accession>A0ABV0TVR2</accession>